<keyword evidence="2" id="KW-1185">Reference proteome</keyword>
<gene>
    <name evidence="1" type="ORF">EFQ99_25465</name>
</gene>
<name>A0A432PF10_9HYPH</name>
<dbReference type="AlphaFoldDB" id="A0A432PF10"/>
<proteinExistence type="predicted"/>
<evidence type="ECO:0000313" key="2">
    <source>
        <dbReference type="Proteomes" id="UP000278823"/>
    </source>
</evidence>
<accession>A0A432PF10</accession>
<evidence type="ECO:0000313" key="1">
    <source>
        <dbReference type="EMBL" id="RUM22236.1"/>
    </source>
</evidence>
<comment type="caution">
    <text evidence="1">The sequence shown here is derived from an EMBL/GenBank/DDBJ whole genome shotgun (WGS) entry which is preliminary data.</text>
</comment>
<sequence length="171" mass="18973">MLSITDPRWRELRHAYGSADDIPELLRALAMSPGPKASFEEEPWFSLWSRLCHQGDVYRASYVAVPHIVQIASEASRPVDASFFHLPAAVEVARRAGRGPDIPEMYAEDYHGAIGRLIDNVSLQRNEAWDRSMFLSAAAAQAVAKGHIDIAEALLNLDADWIAKINSGEFD</sequence>
<dbReference type="OrthoDB" id="796912at2"/>
<organism evidence="1 2">
    <name type="scientific">Rhizobium vallis</name>
    <dbReference type="NCBI Taxonomy" id="634290"/>
    <lineage>
        <taxon>Bacteria</taxon>
        <taxon>Pseudomonadati</taxon>
        <taxon>Pseudomonadota</taxon>
        <taxon>Alphaproteobacteria</taxon>
        <taxon>Hyphomicrobiales</taxon>
        <taxon>Rhizobiaceae</taxon>
        <taxon>Rhizobium/Agrobacterium group</taxon>
        <taxon>Rhizobium</taxon>
    </lineage>
</organism>
<reference evidence="2" key="1">
    <citation type="submission" date="2018-11" db="EMBL/GenBank/DDBJ databases">
        <title>Rhizobium chutanense sp. nov., isolated from root nodules of Phaseolus vulgaris in China.</title>
        <authorList>
            <person name="Huo Y."/>
        </authorList>
    </citation>
    <scope>NUCLEOTIDE SEQUENCE [LARGE SCALE GENOMIC DNA]</scope>
    <source>
        <strain evidence="2">CCBAU 65647</strain>
    </source>
</reference>
<dbReference type="EMBL" id="RJTH01000010">
    <property type="protein sequence ID" value="RUM22236.1"/>
    <property type="molecule type" value="Genomic_DNA"/>
</dbReference>
<protein>
    <submittedName>
        <fullName evidence="1">Uncharacterized protein</fullName>
    </submittedName>
</protein>
<dbReference type="Proteomes" id="UP000278823">
    <property type="component" value="Unassembled WGS sequence"/>
</dbReference>
<dbReference type="RefSeq" id="WP_126923969.1">
    <property type="nucleotide sequence ID" value="NZ_ML133695.1"/>
</dbReference>